<dbReference type="InterPro" id="IPR038538">
    <property type="entry name" value="MTERF_sf"/>
</dbReference>
<keyword evidence="3" id="KW-0809">Transit peptide</keyword>
<accession>A0A9D5CN74</accession>
<evidence type="ECO:0000313" key="4">
    <source>
        <dbReference type="EMBL" id="KAJ0975130.1"/>
    </source>
</evidence>
<dbReference type="Gene3D" id="1.25.70.10">
    <property type="entry name" value="Transcription termination factor 3, mitochondrial"/>
    <property type="match status" value="2"/>
</dbReference>
<dbReference type="PANTHER" id="PTHR13068">
    <property type="entry name" value="CGI-12 PROTEIN-RELATED"/>
    <property type="match status" value="1"/>
</dbReference>
<organism evidence="4 5">
    <name type="scientific">Dioscorea zingiberensis</name>
    <dbReference type="NCBI Taxonomy" id="325984"/>
    <lineage>
        <taxon>Eukaryota</taxon>
        <taxon>Viridiplantae</taxon>
        <taxon>Streptophyta</taxon>
        <taxon>Embryophyta</taxon>
        <taxon>Tracheophyta</taxon>
        <taxon>Spermatophyta</taxon>
        <taxon>Magnoliopsida</taxon>
        <taxon>Liliopsida</taxon>
        <taxon>Dioscoreales</taxon>
        <taxon>Dioscoreaceae</taxon>
        <taxon>Dioscorea</taxon>
    </lineage>
</organism>
<protein>
    <submittedName>
        <fullName evidence="4">Uncharacterized protein</fullName>
    </submittedName>
</protein>
<comment type="caution">
    <text evidence="4">The sequence shown here is derived from an EMBL/GenBank/DDBJ whole genome shotgun (WGS) entry which is preliminary data.</text>
</comment>
<proteinExistence type="inferred from homology"/>
<keyword evidence="2" id="KW-0804">Transcription</keyword>
<dbReference type="FunFam" id="1.25.70.10:FF:000001">
    <property type="entry name" value="Mitochondrial transcription termination factor-like"/>
    <property type="match status" value="1"/>
</dbReference>
<keyword evidence="2" id="KW-0805">Transcription regulation</keyword>
<evidence type="ECO:0000256" key="2">
    <source>
        <dbReference type="ARBA" id="ARBA00022472"/>
    </source>
</evidence>
<reference evidence="4" key="1">
    <citation type="submission" date="2021-03" db="EMBL/GenBank/DDBJ databases">
        <authorList>
            <person name="Li Z."/>
            <person name="Yang C."/>
        </authorList>
    </citation>
    <scope>NUCLEOTIDE SEQUENCE</scope>
    <source>
        <strain evidence="4">Dzin_1.0</strain>
        <tissue evidence="4">Leaf</tissue>
    </source>
</reference>
<dbReference type="GO" id="GO:0003676">
    <property type="term" value="F:nucleic acid binding"/>
    <property type="evidence" value="ECO:0007669"/>
    <property type="project" value="InterPro"/>
</dbReference>
<dbReference type="EMBL" id="JAGGNH010000004">
    <property type="protein sequence ID" value="KAJ0975130.1"/>
    <property type="molecule type" value="Genomic_DNA"/>
</dbReference>
<keyword evidence="5" id="KW-1185">Reference proteome</keyword>
<evidence type="ECO:0000256" key="1">
    <source>
        <dbReference type="ARBA" id="ARBA00007692"/>
    </source>
</evidence>
<dbReference type="AlphaFoldDB" id="A0A9D5CN74"/>
<gene>
    <name evidence="4" type="ORF">J5N97_017095</name>
</gene>
<evidence type="ECO:0000313" key="5">
    <source>
        <dbReference type="Proteomes" id="UP001085076"/>
    </source>
</evidence>
<evidence type="ECO:0000256" key="3">
    <source>
        <dbReference type="ARBA" id="ARBA00022946"/>
    </source>
</evidence>
<keyword evidence="2" id="KW-0806">Transcription termination</keyword>
<name>A0A9D5CN74_9LILI</name>
<sequence>MMASLLEKFCRSKIFYSCSQNHILGCSFCFSTSITQSKTTPKPQSLVVEYLLSTFDFSPEKAVWASKNLNHLKSFEKPESVLNFLKGYGFDDTQIKKLVSLYPQSLCCDVERTLKPKFEGLQGLGFTGPELAHLILSNHMVLRSSFERNVRPKIEFWRGILGSVELMSKFFRAKQWLLNFSLELRLIPNLALLRKFGIPDDRITMIVQRHPRLILQKPEDLKALAKRVEGMGIPHDSAMFVWALSILQRISKARFHAKLEFMKSLGWSEADFLSAFRKNPIFLTVSEPMMKKKIDFLVNEAGCKQPELVHNPKFLMFSLDKRLVPRHHVMQVLKSKGLHSGNYSLGYIMSQSEEMFIKNFLICHNEKSKTTLKPQSIVEEFLLSTLGLSPEKATWAAEQLNHLKSLEKPESVLNCLKSYGFEDTQIKKLVSWNPRWLCFDVETTLKPKFEGLQDLGFSGPELIQLILSNPVILHSSFERSVRPKIEFWREILGSFEVMSKSLRAKQCLLNFSLNQRLLPNLAFLREFGIPDERISFIVQRHPRIISQKPEGMKELAGGLKEWGYLVAQRCLCGLLTLFGSSPKTNLMANWEL</sequence>
<dbReference type="Proteomes" id="UP001085076">
    <property type="component" value="Miscellaneous, Linkage group lg04"/>
</dbReference>
<dbReference type="SMART" id="SM00733">
    <property type="entry name" value="Mterf"/>
    <property type="match status" value="11"/>
</dbReference>
<dbReference type="PANTHER" id="PTHR13068:SF236">
    <property type="entry name" value="OS02G0749800 PROTEIN"/>
    <property type="match status" value="1"/>
</dbReference>
<dbReference type="InterPro" id="IPR003690">
    <property type="entry name" value="MTERF"/>
</dbReference>
<reference evidence="4" key="2">
    <citation type="journal article" date="2022" name="Hortic Res">
        <title>The genome of Dioscorea zingiberensis sheds light on the biosynthesis, origin and evolution of the medicinally important diosgenin saponins.</title>
        <authorList>
            <person name="Li Y."/>
            <person name="Tan C."/>
            <person name="Li Z."/>
            <person name="Guo J."/>
            <person name="Li S."/>
            <person name="Chen X."/>
            <person name="Wang C."/>
            <person name="Dai X."/>
            <person name="Yang H."/>
            <person name="Song W."/>
            <person name="Hou L."/>
            <person name="Xu J."/>
            <person name="Tong Z."/>
            <person name="Xu A."/>
            <person name="Yuan X."/>
            <person name="Wang W."/>
            <person name="Yang Q."/>
            <person name="Chen L."/>
            <person name="Sun Z."/>
            <person name="Wang K."/>
            <person name="Pan B."/>
            <person name="Chen J."/>
            <person name="Bao Y."/>
            <person name="Liu F."/>
            <person name="Qi X."/>
            <person name="Gang D.R."/>
            <person name="Wen J."/>
            <person name="Li J."/>
        </authorList>
    </citation>
    <scope>NUCLEOTIDE SEQUENCE</scope>
    <source>
        <strain evidence="4">Dzin_1.0</strain>
    </source>
</reference>
<comment type="similarity">
    <text evidence="1">Belongs to the mTERF family.</text>
</comment>
<dbReference type="GO" id="GO:0006353">
    <property type="term" value="P:DNA-templated transcription termination"/>
    <property type="evidence" value="ECO:0007669"/>
    <property type="project" value="UniProtKB-KW"/>
</dbReference>
<dbReference type="OrthoDB" id="693830at2759"/>
<dbReference type="Pfam" id="PF02536">
    <property type="entry name" value="mTERF"/>
    <property type="match status" value="2"/>
</dbReference>